<dbReference type="NCBIfam" id="TIGR00182">
    <property type="entry name" value="plsX"/>
    <property type="match status" value="1"/>
</dbReference>
<comment type="caution">
    <text evidence="11">The sequence shown here is derived from an EMBL/GenBank/DDBJ whole genome shotgun (WGS) entry which is preliminary data.</text>
</comment>
<dbReference type="PIRSF" id="PIRSF002465">
    <property type="entry name" value="Phsphlp_syn_PlsX"/>
    <property type="match status" value="1"/>
</dbReference>
<gene>
    <name evidence="10 11" type="primary">plsX</name>
    <name evidence="11" type="ORF">V2E24_02235</name>
</gene>
<comment type="pathway">
    <text evidence="10">Lipid metabolism; phospholipid metabolism.</text>
</comment>
<comment type="subunit">
    <text evidence="9 10">Homodimer. Probably interacts with PlsY.</text>
</comment>
<dbReference type="Proteomes" id="UP001344817">
    <property type="component" value="Unassembled WGS sequence"/>
</dbReference>
<dbReference type="EC" id="2.3.1.274" evidence="8 10"/>
<dbReference type="SUPFAM" id="SSF53659">
    <property type="entry name" value="Isocitrate/Isopropylmalate dehydrogenase-like"/>
    <property type="match status" value="1"/>
</dbReference>
<dbReference type="Pfam" id="PF02504">
    <property type="entry name" value="FA_synthesis"/>
    <property type="match status" value="1"/>
</dbReference>
<dbReference type="PANTHER" id="PTHR30100:SF1">
    <property type="entry name" value="PHOSPHATE ACYLTRANSFERASE"/>
    <property type="match status" value="1"/>
</dbReference>
<evidence type="ECO:0000256" key="9">
    <source>
        <dbReference type="ARBA" id="ARBA00046608"/>
    </source>
</evidence>
<evidence type="ECO:0000256" key="2">
    <source>
        <dbReference type="ARBA" id="ARBA00022490"/>
    </source>
</evidence>
<keyword evidence="12" id="KW-1185">Reference proteome</keyword>
<evidence type="ECO:0000256" key="7">
    <source>
        <dbReference type="ARBA" id="ARBA00023264"/>
    </source>
</evidence>
<comment type="subcellular location">
    <subcellularLocation>
        <location evidence="10">Cytoplasm</location>
    </subcellularLocation>
    <text evidence="10">Associated with the membrane possibly through PlsY.</text>
</comment>
<comment type="similarity">
    <text evidence="10">Belongs to the PlsX family.</text>
</comment>
<protein>
    <recommendedName>
        <fullName evidence="8 10">Phosphate acyltransferase</fullName>
        <ecNumber evidence="8 10">2.3.1.274</ecNumber>
    </recommendedName>
    <alternativeName>
        <fullName evidence="10">Acyl-ACP phosphotransacylase</fullName>
    </alternativeName>
    <alternativeName>
        <fullName evidence="10">Acyl-[acyl-carrier-protein]--phosphate acyltransferase</fullName>
    </alternativeName>
    <alternativeName>
        <fullName evidence="10">Phosphate-acyl-ACP acyltransferase</fullName>
    </alternativeName>
</protein>
<keyword evidence="2 10" id="KW-0963">Cytoplasm</keyword>
<dbReference type="PANTHER" id="PTHR30100">
    <property type="entry name" value="FATTY ACID/PHOSPHOLIPID SYNTHESIS PROTEIN PLSX"/>
    <property type="match status" value="1"/>
</dbReference>
<dbReference type="GO" id="GO:0043811">
    <property type="term" value="F:phosphate:acyl-[acyl carrier protein] acyltransferase activity"/>
    <property type="evidence" value="ECO:0007669"/>
    <property type="project" value="UniProtKB-EC"/>
</dbReference>
<organism evidence="11 12">
    <name type="scientific">Mycoplasmopsis ciconiae</name>
    <dbReference type="NCBI Taxonomy" id="561067"/>
    <lineage>
        <taxon>Bacteria</taxon>
        <taxon>Bacillati</taxon>
        <taxon>Mycoplasmatota</taxon>
        <taxon>Mycoplasmoidales</taxon>
        <taxon>Metamycoplasmataceae</taxon>
        <taxon>Mycoplasmopsis</taxon>
    </lineage>
</organism>
<comment type="function">
    <text evidence="10">Catalyzes the reversible formation of acyl-phosphate (acyl-PO(4)) from acyl-[acyl-carrier-protein] (acyl-ACP). This enzyme utilizes acyl-ACP as fatty acyl donor, but not acyl-CoA.</text>
</comment>
<keyword evidence="7 10" id="KW-1208">Phospholipid metabolism</keyword>
<dbReference type="HAMAP" id="MF_00019">
    <property type="entry name" value="PlsX"/>
    <property type="match status" value="1"/>
</dbReference>
<evidence type="ECO:0000256" key="4">
    <source>
        <dbReference type="ARBA" id="ARBA00022679"/>
    </source>
</evidence>
<keyword evidence="5 10" id="KW-0443">Lipid metabolism</keyword>
<keyword evidence="4 10" id="KW-0808">Transferase</keyword>
<keyword evidence="11" id="KW-0012">Acyltransferase</keyword>
<evidence type="ECO:0000256" key="6">
    <source>
        <dbReference type="ARBA" id="ARBA00023209"/>
    </source>
</evidence>
<comment type="catalytic activity">
    <reaction evidence="1 10">
        <text>a fatty acyl-[ACP] + phosphate = an acyl phosphate + holo-[ACP]</text>
        <dbReference type="Rhea" id="RHEA:42292"/>
        <dbReference type="Rhea" id="RHEA-COMP:9685"/>
        <dbReference type="Rhea" id="RHEA-COMP:14125"/>
        <dbReference type="ChEBI" id="CHEBI:43474"/>
        <dbReference type="ChEBI" id="CHEBI:59918"/>
        <dbReference type="ChEBI" id="CHEBI:64479"/>
        <dbReference type="ChEBI" id="CHEBI:138651"/>
        <dbReference type="EC" id="2.3.1.274"/>
    </reaction>
</comment>
<evidence type="ECO:0000256" key="5">
    <source>
        <dbReference type="ARBA" id="ARBA00023098"/>
    </source>
</evidence>
<dbReference type="InterPro" id="IPR012281">
    <property type="entry name" value="Phospholipid_synth_PlsX-like"/>
</dbReference>
<keyword evidence="3 10" id="KW-0444">Lipid biosynthesis</keyword>
<name>A0ABU7MLN2_9BACT</name>
<evidence type="ECO:0000256" key="8">
    <source>
        <dbReference type="ARBA" id="ARBA00024069"/>
    </source>
</evidence>
<proteinExistence type="inferred from homology"/>
<dbReference type="InterPro" id="IPR003664">
    <property type="entry name" value="FA_synthesis"/>
</dbReference>
<dbReference type="RefSeq" id="WP_330500799.1">
    <property type="nucleotide sequence ID" value="NZ_JAZDWZ010000006.1"/>
</dbReference>
<sequence length="332" mass="36988">MKQYHLAFDVNGNDNGVKAAVKAAIYFLQKNKNFKITLVGDEQEIKKYLPEEQISQIMILNNPNTVKSDENIKAAIKVDSSMKSAITMVKNKEADAVLSSGDSASYLALCNFVLKRLDNVSRPAFMPIFPTIKGKKFLLLDVGANLEVKKEFLKEWALISNEYAKIILNIDQPKIALVNIGTEEYKGNEVTKEANLEFKELPNINYIGFVEPRDLLRYICDVAIIDGYGGNILLKSIEGAILSFKDIIKEKISAKLIRKIGYLFIKGAFRDVSETLDYRNVGSAYVIGVNGLAMKAHGSSDYLSFLGALNQIKLALEKDIMTKVNEASNEIN</sequence>
<dbReference type="EMBL" id="JAZDWZ010000006">
    <property type="protein sequence ID" value="MEE3928387.1"/>
    <property type="molecule type" value="Genomic_DNA"/>
</dbReference>
<dbReference type="Gene3D" id="3.40.718.10">
    <property type="entry name" value="Isopropylmalate Dehydrogenase"/>
    <property type="match status" value="1"/>
</dbReference>
<keyword evidence="6 10" id="KW-0594">Phospholipid biosynthesis</keyword>
<evidence type="ECO:0000313" key="11">
    <source>
        <dbReference type="EMBL" id="MEE3928387.1"/>
    </source>
</evidence>
<reference evidence="11" key="1">
    <citation type="submission" date="2024-01" db="EMBL/GenBank/DDBJ databases">
        <title>Genome sequence of Mycoplasma ciconiae type strain DSM 25251.</title>
        <authorList>
            <person name="Spergser J."/>
        </authorList>
    </citation>
    <scope>NUCLEOTIDE SEQUENCE [LARGE SCALE GENOMIC DNA]</scope>
    <source>
        <strain evidence="11">DSM 25251</strain>
    </source>
</reference>
<evidence type="ECO:0000256" key="1">
    <source>
        <dbReference type="ARBA" id="ARBA00001232"/>
    </source>
</evidence>
<evidence type="ECO:0000313" key="12">
    <source>
        <dbReference type="Proteomes" id="UP001344817"/>
    </source>
</evidence>
<accession>A0ABU7MLN2</accession>
<evidence type="ECO:0000256" key="3">
    <source>
        <dbReference type="ARBA" id="ARBA00022516"/>
    </source>
</evidence>
<evidence type="ECO:0000256" key="10">
    <source>
        <dbReference type="HAMAP-Rule" id="MF_00019"/>
    </source>
</evidence>